<gene>
    <name evidence="3" type="ORF">CLV34_0857</name>
</gene>
<dbReference type="OrthoDB" id="9781705at2"/>
<dbReference type="GO" id="GO:0022857">
    <property type="term" value="F:transmembrane transporter activity"/>
    <property type="evidence" value="ECO:0007669"/>
    <property type="project" value="InterPro"/>
</dbReference>
<dbReference type="AlphaFoldDB" id="A0A2M8WVQ2"/>
<feature type="domain" description="ABC-type glycine betaine transport system substrate-binding" evidence="2">
    <location>
        <begin position="156"/>
        <end position="353"/>
    </location>
</feature>
<name>A0A2M8WVQ2_9MICO</name>
<evidence type="ECO:0000256" key="1">
    <source>
        <dbReference type="SAM" id="MobiDB-lite"/>
    </source>
</evidence>
<dbReference type="InterPro" id="IPR007210">
    <property type="entry name" value="ABC_Gly_betaine_transp_sub-bd"/>
</dbReference>
<dbReference type="Pfam" id="PF04069">
    <property type="entry name" value="OpuAC"/>
    <property type="match status" value="2"/>
</dbReference>
<keyword evidence="4" id="KW-1185">Reference proteome</keyword>
<accession>A0A2M8WVQ2</accession>
<dbReference type="Proteomes" id="UP000231586">
    <property type="component" value="Unassembled WGS sequence"/>
</dbReference>
<feature type="domain" description="ABC-type glycine betaine transport system substrate-binding" evidence="2">
    <location>
        <begin position="71"/>
        <end position="140"/>
    </location>
</feature>
<dbReference type="RefSeq" id="WP_100348935.1">
    <property type="nucleotide sequence ID" value="NZ_PGTZ01000006.1"/>
</dbReference>
<dbReference type="SUPFAM" id="SSF53850">
    <property type="entry name" value="Periplasmic binding protein-like II"/>
    <property type="match status" value="2"/>
</dbReference>
<protein>
    <submittedName>
        <fullName evidence="3">Osmoprotectant transport system substrate-binding protein</fullName>
    </submittedName>
</protein>
<organism evidence="3 4">
    <name type="scientific">Luteimicrobium subarcticum</name>
    <dbReference type="NCBI Taxonomy" id="620910"/>
    <lineage>
        <taxon>Bacteria</taxon>
        <taxon>Bacillati</taxon>
        <taxon>Actinomycetota</taxon>
        <taxon>Actinomycetes</taxon>
        <taxon>Micrococcales</taxon>
        <taxon>Luteimicrobium</taxon>
    </lineage>
</organism>
<proteinExistence type="predicted"/>
<evidence type="ECO:0000313" key="4">
    <source>
        <dbReference type="Proteomes" id="UP000231586"/>
    </source>
</evidence>
<dbReference type="EMBL" id="PGTZ01000006">
    <property type="protein sequence ID" value="PJI95005.1"/>
    <property type="molecule type" value="Genomic_DNA"/>
</dbReference>
<reference evidence="3 4" key="1">
    <citation type="submission" date="2017-11" db="EMBL/GenBank/DDBJ databases">
        <title>Genomic Encyclopedia of Archaeal and Bacterial Type Strains, Phase II (KMG-II): From Individual Species to Whole Genera.</title>
        <authorList>
            <person name="Goeker M."/>
        </authorList>
    </citation>
    <scope>NUCLEOTIDE SEQUENCE [LARGE SCALE GENOMIC DNA]</scope>
    <source>
        <strain evidence="3 4">DSM 22413</strain>
    </source>
</reference>
<feature type="region of interest" description="Disordered" evidence="1">
    <location>
        <begin position="1"/>
        <end position="20"/>
    </location>
</feature>
<evidence type="ECO:0000259" key="2">
    <source>
        <dbReference type="Pfam" id="PF04069"/>
    </source>
</evidence>
<dbReference type="GO" id="GO:0043190">
    <property type="term" value="C:ATP-binding cassette (ABC) transporter complex"/>
    <property type="evidence" value="ECO:0007669"/>
    <property type="project" value="InterPro"/>
</dbReference>
<evidence type="ECO:0000313" key="3">
    <source>
        <dbReference type="EMBL" id="PJI95005.1"/>
    </source>
</evidence>
<dbReference type="Gene3D" id="3.40.190.10">
    <property type="entry name" value="Periplasmic binding protein-like II"/>
    <property type="match status" value="2"/>
</dbReference>
<comment type="caution">
    <text evidence="3">The sequence shown here is derived from an EMBL/GenBank/DDBJ whole genome shotgun (WGS) entry which is preliminary data.</text>
</comment>
<sequence>MSPSLRPAPLGSPRRRSAGTRTLRAATTVVAALGLAASLAACGDSGSSGTKAPAATGSAAAATCDPVSGDQLVVLTDDKHLQTVDNIIPALNAKAVEGDEALVPLLDAVSASFTTDDLIAMNKAVDVDRQKSIVVAKQFFDDHGLAAQDSGVGTGKKVVIGAANFSENQTLAYLYQDVLVSAGYTVTVKTVGNRELYLQQLEKGDLTMVPEYTGTLTEFLNQKINGSDAEPKASSDLNATVTALTDLGKQVGLTFGKPAQGADQNAFAVTNTFADQHQVKTLSDLASKCGNLALGGPPECTERPFCQPGLEKTYGLTFSKFTSLDAGGPLTKTAILKGRVAIGLVFSSDGQLGGSDPTATSTS</sequence>